<name>A0A6P6SPE4_COFAR</name>
<dbReference type="Proteomes" id="UP001652660">
    <property type="component" value="Chromosome 6c"/>
</dbReference>
<dbReference type="NCBIfam" id="TIGR01640">
    <property type="entry name" value="F_box_assoc_1"/>
    <property type="match status" value="1"/>
</dbReference>
<dbReference type="SUPFAM" id="SSF81383">
    <property type="entry name" value="F-box domain"/>
    <property type="match status" value="1"/>
</dbReference>
<sequence>MHSAAGTAGGGPSRGSFYAAQKSKFPLIKHMKNPREINLHRSSSASATLIADNQDLLLRILHCLPPISLIRFQTVSKKWLSIISSPDFCRLHCRKYPSTAASSTAASALFLFRKIGGIRELNFISLDQEYVNSMGGIFSRLTNFVKGEILGLHSCNGLLCIEFNMNYSAREFIVFNPTTNQHRVIPLVKPANKLSYVHPYVNIAFDPSKSDHYKLVCAWGDSDRPKFRFLVYSSETGIWREMVKTLCIVESWSDKLSNFTEPYHFDRGVLWNGDLHWVCKTGDDTICFDLDNECVKPEMPDLPWSNGWHEVCYFGESGGELYAIGLNNPQTLLFDVFSLKRDYSQWVVMSCIDLTPLVTLYPAMVDQRYDPADEKMCDFHMPYFLVDEANKQRRLVISLDGKVISYSIDDMTVKEIAEVEPGLLFCSLRDATKYRWSEACQHVETLACV</sequence>
<dbReference type="OrthoDB" id="605328at2759"/>
<dbReference type="Pfam" id="PF00646">
    <property type="entry name" value="F-box"/>
    <property type="match status" value="1"/>
</dbReference>
<dbReference type="InterPro" id="IPR017451">
    <property type="entry name" value="F-box-assoc_interact_dom"/>
</dbReference>
<dbReference type="RefSeq" id="XP_027067752.1">
    <property type="nucleotide sequence ID" value="XM_027211951.1"/>
</dbReference>
<evidence type="ECO:0000313" key="3">
    <source>
        <dbReference type="RefSeq" id="XP_027067752.1"/>
    </source>
</evidence>
<reference evidence="3" key="2">
    <citation type="submission" date="2025-08" db="UniProtKB">
        <authorList>
            <consortium name="RefSeq"/>
        </authorList>
    </citation>
    <scope>IDENTIFICATION</scope>
    <source>
        <tissue evidence="3">Leaves</tissue>
    </source>
</reference>
<dbReference type="AlphaFoldDB" id="A0A6P6SPE4"/>
<organism evidence="2 3">
    <name type="scientific">Coffea arabica</name>
    <name type="common">Arabian coffee</name>
    <dbReference type="NCBI Taxonomy" id="13443"/>
    <lineage>
        <taxon>Eukaryota</taxon>
        <taxon>Viridiplantae</taxon>
        <taxon>Streptophyta</taxon>
        <taxon>Embryophyta</taxon>
        <taxon>Tracheophyta</taxon>
        <taxon>Spermatophyta</taxon>
        <taxon>Magnoliopsida</taxon>
        <taxon>eudicotyledons</taxon>
        <taxon>Gunneridae</taxon>
        <taxon>Pentapetalae</taxon>
        <taxon>asterids</taxon>
        <taxon>lamiids</taxon>
        <taxon>Gentianales</taxon>
        <taxon>Rubiaceae</taxon>
        <taxon>Ixoroideae</taxon>
        <taxon>Gardenieae complex</taxon>
        <taxon>Bertiereae - Coffeeae clade</taxon>
        <taxon>Coffeeae</taxon>
        <taxon>Coffea</taxon>
    </lineage>
</organism>
<accession>A0A6P6SPE4</accession>
<evidence type="ECO:0000259" key="1">
    <source>
        <dbReference type="SMART" id="SM00256"/>
    </source>
</evidence>
<dbReference type="SUPFAM" id="SSF50965">
    <property type="entry name" value="Galactose oxidase, central domain"/>
    <property type="match status" value="1"/>
</dbReference>
<dbReference type="InterPro" id="IPR006527">
    <property type="entry name" value="F-box-assoc_dom_typ1"/>
</dbReference>
<dbReference type="InterPro" id="IPR036047">
    <property type="entry name" value="F-box-like_dom_sf"/>
</dbReference>
<proteinExistence type="predicted"/>
<keyword evidence="2" id="KW-1185">Reference proteome</keyword>
<dbReference type="SMART" id="SM00256">
    <property type="entry name" value="FBOX"/>
    <property type="match status" value="1"/>
</dbReference>
<protein>
    <submittedName>
        <fullName evidence="3">F-box protein At5g07610-like</fullName>
    </submittedName>
</protein>
<dbReference type="InterPro" id="IPR001810">
    <property type="entry name" value="F-box_dom"/>
</dbReference>
<reference evidence="2" key="1">
    <citation type="journal article" date="2025" name="Foods">
        <title>Unveiling the Microbial Signatures of Arabica Coffee Cherries: Insights into Ripeness Specific Diversity, Functional Traits, and Implications for Quality and Safety.</title>
        <authorList>
            <consortium name="RefSeq"/>
            <person name="Tenea G.N."/>
            <person name="Cifuentes V."/>
            <person name="Reyes P."/>
            <person name="Cevallos-Vallejos M."/>
        </authorList>
    </citation>
    <scope>NUCLEOTIDE SEQUENCE [LARGE SCALE GENOMIC DNA]</scope>
</reference>
<dbReference type="Gene3D" id="1.20.1280.50">
    <property type="match status" value="1"/>
</dbReference>
<dbReference type="InterPro" id="IPR055290">
    <property type="entry name" value="At3g26010-like"/>
</dbReference>
<feature type="domain" description="F-box" evidence="1">
    <location>
        <begin position="54"/>
        <end position="92"/>
    </location>
</feature>
<dbReference type="PANTHER" id="PTHR35546:SF117">
    <property type="entry name" value="F-BOX DOMAIN-CONTAINING PROTEIN"/>
    <property type="match status" value="1"/>
</dbReference>
<dbReference type="InterPro" id="IPR011043">
    <property type="entry name" value="Gal_Oxase/kelch_b-propeller"/>
</dbReference>
<dbReference type="PANTHER" id="PTHR35546">
    <property type="entry name" value="F-BOX PROTEIN INTERACTION DOMAIN PROTEIN-RELATED"/>
    <property type="match status" value="1"/>
</dbReference>
<evidence type="ECO:0000313" key="2">
    <source>
        <dbReference type="Proteomes" id="UP001652660"/>
    </source>
</evidence>
<gene>
    <name evidence="3" type="primary">LOC113693403</name>
</gene>
<dbReference type="Pfam" id="PF07734">
    <property type="entry name" value="FBA_1"/>
    <property type="match status" value="1"/>
</dbReference>
<dbReference type="GeneID" id="113693403"/>